<dbReference type="STRING" id="51511.ENSCSAVP00000007912"/>
<dbReference type="eggNOG" id="KOG4352">
    <property type="taxonomic scope" value="Eukaryota"/>
</dbReference>
<evidence type="ECO:0000313" key="1">
    <source>
        <dbReference type="Ensembl" id="ENSCSAVP00000007912.1"/>
    </source>
</evidence>
<reference evidence="1" key="2">
    <citation type="submission" date="2025-08" db="UniProtKB">
        <authorList>
            <consortium name="Ensembl"/>
        </authorList>
    </citation>
    <scope>IDENTIFICATION</scope>
</reference>
<dbReference type="GO" id="GO:1902042">
    <property type="term" value="P:negative regulation of extrinsic apoptotic signaling pathway via death domain receptors"/>
    <property type="evidence" value="ECO:0007669"/>
    <property type="project" value="TreeGrafter"/>
</dbReference>
<dbReference type="Pfam" id="PF06905">
    <property type="entry name" value="FAIM1"/>
    <property type="match status" value="1"/>
</dbReference>
<dbReference type="PANTHER" id="PTHR13088:SF3">
    <property type="entry name" value="FAS APOPTOTIC INHIBITORY MOLECULE 1"/>
    <property type="match status" value="1"/>
</dbReference>
<dbReference type="Ensembl" id="ENSCSAVT00000008018.1">
    <property type="protein sequence ID" value="ENSCSAVP00000007912.1"/>
    <property type="gene ID" value="ENSCSAVG00000004722.1"/>
</dbReference>
<dbReference type="AlphaFoldDB" id="H2YRF2"/>
<dbReference type="InterPro" id="IPR038513">
    <property type="entry name" value="FAIM1_dom_sf"/>
</dbReference>
<reference evidence="2" key="1">
    <citation type="submission" date="2003-08" db="EMBL/GenBank/DDBJ databases">
        <authorList>
            <person name="Birren B."/>
            <person name="Nusbaum C."/>
            <person name="Abebe A."/>
            <person name="Abouelleil A."/>
            <person name="Adekoya E."/>
            <person name="Ait-zahra M."/>
            <person name="Allen N."/>
            <person name="Allen T."/>
            <person name="An P."/>
            <person name="Anderson M."/>
            <person name="Anderson S."/>
            <person name="Arachchi H."/>
            <person name="Armbruster J."/>
            <person name="Bachantsang P."/>
            <person name="Baldwin J."/>
            <person name="Barry A."/>
            <person name="Bayul T."/>
            <person name="Blitshsteyn B."/>
            <person name="Bloom T."/>
            <person name="Blye J."/>
            <person name="Boguslavskiy L."/>
            <person name="Borowsky M."/>
            <person name="Boukhgalter B."/>
            <person name="Brunache A."/>
            <person name="Butler J."/>
            <person name="Calixte N."/>
            <person name="Calvo S."/>
            <person name="Camarata J."/>
            <person name="Campo K."/>
            <person name="Chang J."/>
            <person name="Cheshatsang Y."/>
            <person name="Citroen M."/>
            <person name="Collymore A."/>
            <person name="Considine T."/>
            <person name="Cook A."/>
            <person name="Cooke P."/>
            <person name="Corum B."/>
            <person name="Cuomo C."/>
            <person name="David R."/>
            <person name="Dawoe T."/>
            <person name="Degray S."/>
            <person name="Dodge S."/>
            <person name="Dooley K."/>
            <person name="Dorje P."/>
            <person name="Dorjee K."/>
            <person name="Dorris L."/>
            <person name="Duffey N."/>
            <person name="Dupes A."/>
            <person name="Elkins T."/>
            <person name="Engels R."/>
            <person name="Erickson J."/>
            <person name="Farina A."/>
            <person name="Faro S."/>
            <person name="Ferreira P."/>
            <person name="Fischer H."/>
            <person name="Fitzgerald M."/>
            <person name="Foley K."/>
            <person name="Gage D."/>
            <person name="Galagan J."/>
            <person name="Gearin G."/>
            <person name="Gnerre S."/>
            <person name="Gnirke A."/>
            <person name="Goyette A."/>
            <person name="Graham J."/>
            <person name="Grandbois E."/>
            <person name="Gyaltsen K."/>
            <person name="Hafez N."/>
            <person name="Hagopian D."/>
            <person name="Hagos B."/>
            <person name="Hall J."/>
            <person name="Hatcher B."/>
            <person name="Heller A."/>
            <person name="Higgins H."/>
            <person name="Honan T."/>
            <person name="Horn A."/>
            <person name="Houde N."/>
            <person name="Hughes L."/>
            <person name="Hulme W."/>
            <person name="Husby E."/>
            <person name="Iliev I."/>
            <person name="Jaffe D."/>
            <person name="Jones C."/>
            <person name="Kamal M."/>
            <person name="Kamat A."/>
            <person name="Kamvysselis M."/>
            <person name="Karlsson E."/>
            <person name="Kells C."/>
            <person name="Kieu A."/>
            <person name="Kisner P."/>
            <person name="Kodira C."/>
            <person name="Kulbokas E."/>
            <person name="Labutti K."/>
            <person name="Lama D."/>
            <person name="Landers T."/>
            <person name="Leger J."/>
            <person name="Levine S."/>
            <person name="Lewis D."/>
            <person name="Lewis T."/>
            <person name="Lindblad-toh K."/>
            <person name="Liu X."/>
            <person name="Lokyitsang T."/>
            <person name="Lokyitsang Y."/>
            <person name="Lucien O."/>
            <person name="Lui A."/>
            <person name="Ma L.J."/>
            <person name="Mabbitt R."/>
            <person name="Macdonald J."/>
            <person name="Maclean C."/>
            <person name="Major J."/>
            <person name="Manning J."/>
            <person name="Marabella R."/>
            <person name="Maru K."/>
            <person name="Matthews C."/>
            <person name="Mauceli E."/>
            <person name="Mccarthy M."/>
            <person name="Mcdonough S."/>
            <person name="Mcghee T."/>
            <person name="Meldrim J."/>
            <person name="Meneus L."/>
            <person name="Mesirov J."/>
            <person name="Mihalev A."/>
            <person name="Mihova T."/>
            <person name="Mikkelsen T."/>
            <person name="Mlenga V."/>
            <person name="Moru K."/>
            <person name="Mozes J."/>
            <person name="Mulrain L."/>
            <person name="Munson G."/>
            <person name="Naylor J."/>
            <person name="Newes C."/>
            <person name="Nguyen C."/>
            <person name="Nguyen N."/>
            <person name="Nguyen T."/>
            <person name="Nicol R."/>
            <person name="Nielsen C."/>
            <person name="Nizzari M."/>
            <person name="Norbu C."/>
            <person name="Norbu N."/>
            <person name="O'donnell P."/>
            <person name="Okoawo O."/>
            <person name="O'leary S."/>
            <person name="Omotosho B."/>
            <person name="O'neill K."/>
            <person name="Osman S."/>
            <person name="Parker S."/>
            <person name="Perrin D."/>
            <person name="Phunkhang P."/>
            <person name="Piqani B."/>
            <person name="Purcell S."/>
            <person name="Rachupka T."/>
            <person name="Ramasamy U."/>
            <person name="Rameau R."/>
            <person name="Ray V."/>
            <person name="Raymond C."/>
            <person name="Retta R."/>
            <person name="Richardson S."/>
            <person name="Rise C."/>
            <person name="Rodriguez J."/>
            <person name="Rogers J."/>
            <person name="Rogov P."/>
            <person name="Rutman M."/>
            <person name="Schupbach R."/>
            <person name="Seaman C."/>
            <person name="Settipalli S."/>
            <person name="Sharpe T."/>
            <person name="Sheridan J."/>
            <person name="Sherpa N."/>
            <person name="Shi J."/>
            <person name="Smirnov S."/>
            <person name="Smith C."/>
            <person name="Sougnez C."/>
            <person name="Spencer B."/>
            <person name="Stalker J."/>
            <person name="Stange-thomann N."/>
            <person name="Stavropoulos S."/>
            <person name="Stetson K."/>
            <person name="Stone C."/>
            <person name="Stone S."/>
            <person name="Stubbs M."/>
            <person name="Talamas J."/>
            <person name="Tchuinga P."/>
            <person name="Tenzing P."/>
            <person name="Tesfaye S."/>
            <person name="Theodore J."/>
            <person name="Thoulutsang Y."/>
            <person name="Topham K."/>
            <person name="Towey S."/>
            <person name="Tsamla T."/>
            <person name="Tsomo N."/>
            <person name="Vallee D."/>
            <person name="Vassiliev H."/>
            <person name="Venkataraman V."/>
            <person name="Vinson J."/>
            <person name="Vo A."/>
            <person name="Wade C."/>
            <person name="Wang S."/>
            <person name="Wangchuk T."/>
            <person name="Wangdi T."/>
            <person name="Whittaker C."/>
            <person name="Wilkinson J."/>
            <person name="Wu Y."/>
            <person name="Wyman D."/>
            <person name="Yadav S."/>
            <person name="Yang S."/>
            <person name="Yang X."/>
            <person name="Yeager S."/>
            <person name="Yee E."/>
            <person name="Young G."/>
            <person name="Zainoun J."/>
            <person name="Zembeck L."/>
            <person name="Zimmer A."/>
            <person name="Zody M."/>
            <person name="Lander E."/>
        </authorList>
    </citation>
    <scope>NUCLEOTIDE SEQUENCE [LARGE SCALE GENOMIC DNA]</scope>
</reference>
<dbReference type="PANTHER" id="PTHR13088">
    <property type="entry name" value="FAS APOPTOTIC INHIBITORY MOLECULE FAIM"/>
    <property type="match status" value="1"/>
</dbReference>
<sequence>MSRSHSNDLVAVWEISLSDGVHKVEFEHGTTTGKRAIYIDGKAILKTDWMFKLVGKEDFTIGKQNVKASIHIDACSGFAYEYTLHIQGKNLKKFLENKSKTSKCWEFKVDGEDTRVVLEKDTMAVWCNGKELETAGEFTDGGTETHFEIGNHFCYIKAISSGKRRAGILHTLYLDDNLIPDK</sequence>
<dbReference type="FunCoup" id="H2YRF2">
    <property type="interactions" value="1"/>
</dbReference>
<dbReference type="InterPro" id="IPR010695">
    <property type="entry name" value="FAIM1"/>
</dbReference>
<accession>H2YRF2</accession>
<dbReference type="Proteomes" id="UP000007875">
    <property type="component" value="Unassembled WGS sequence"/>
</dbReference>
<dbReference type="Gene3D" id="2.40.128.180">
    <property type="match status" value="2"/>
</dbReference>
<name>H2YRF2_CIOSA</name>
<organism evidence="1 2">
    <name type="scientific">Ciona savignyi</name>
    <name type="common">Pacific transparent sea squirt</name>
    <dbReference type="NCBI Taxonomy" id="51511"/>
    <lineage>
        <taxon>Eukaryota</taxon>
        <taxon>Metazoa</taxon>
        <taxon>Chordata</taxon>
        <taxon>Tunicata</taxon>
        <taxon>Ascidiacea</taxon>
        <taxon>Phlebobranchia</taxon>
        <taxon>Cionidae</taxon>
        <taxon>Ciona</taxon>
    </lineage>
</organism>
<keyword evidence="2" id="KW-1185">Reference proteome</keyword>
<dbReference type="FunFam" id="2.40.128.180:FF:000001">
    <property type="entry name" value="Fas apoptotic inhibitory molecule 1"/>
    <property type="match status" value="1"/>
</dbReference>
<evidence type="ECO:0000313" key="2">
    <source>
        <dbReference type="Proteomes" id="UP000007875"/>
    </source>
</evidence>
<proteinExistence type="predicted"/>
<protein>
    <recommendedName>
        <fullName evidence="3">Fas apoptotic inhibitory molecule 1</fullName>
    </recommendedName>
</protein>
<evidence type="ECO:0008006" key="3">
    <source>
        <dbReference type="Google" id="ProtNLM"/>
    </source>
</evidence>
<dbReference type="GeneTree" id="ENSGT00390000007364"/>
<dbReference type="HOGENOM" id="CLU_109086_0_0_1"/>
<dbReference type="OMA" id="SQEYRIM"/>
<reference evidence="1" key="3">
    <citation type="submission" date="2025-09" db="UniProtKB">
        <authorList>
            <consortium name="Ensembl"/>
        </authorList>
    </citation>
    <scope>IDENTIFICATION</scope>
</reference>
<dbReference type="InParanoid" id="H2YRF2"/>